<evidence type="ECO:0000256" key="1">
    <source>
        <dbReference type="SAM" id="Phobius"/>
    </source>
</evidence>
<keyword evidence="1" id="KW-0812">Transmembrane</keyword>
<name>A0A0E9UTV5_ANGAN</name>
<keyword evidence="1" id="KW-1133">Transmembrane helix</keyword>
<sequence>MYIIFISIPTNLNNYIWLTVAIYLCLITFNNISVIHFFIRCDSYSQ</sequence>
<evidence type="ECO:0000313" key="2">
    <source>
        <dbReference type="EMBL" id="JAH68655.1"/>
    </source>
</evidence>
<keyword evidence="1" id="KW-0472">Membrane</keyword>
<dbReference type="AlphaFoldDB" id="A0A0E9UTV5"/>
<dbReference type="EMBL" id="GBXM01039922">
    <property type="protein sequence ID" value="JAH68655.1"/>
    <property type="molecule type" value="Transcribed_RNA"/>
</dbReference>
<organism evidence="2">
    <name type="scientific">Anguilla anguilla</name>
    <name type="common">European freshwater eel</name>
    <name type="synonym">Muraena anguilla</name>
    <dbReference type="NCBI Taxonomy" id="7936"/>
    <lineage>
        <taxon>Eukaryota</taxon>
        <taxon>Metazoa</taxon>
        <taxon>Chordata</taxon>
        <taxon>Craniata</taxon>
        <taxon>Vertebrata</taxon>
        <taxon>Euteleostomi</taxon>
        <taxon>Actinopterygii</taxon>
        <taxon>Neopterygii</taxon>
        <taxon>Teleostei</taxon>
        <taxon>Anguilliformes</taxon>
        <taxon>Anguillidae</taxon>
        <taxon>Anguilla</taxon>
    </lineage>
</organism>
<feature type="transmembrane region" description="Helical" evidence="1">
    <location>
        <begin position="15"/>
        <end position="39"/>
    </location>
</feature>
<reference evidence="2" key="1">
    <citation type="submission" date="2014-11" db="EMBL/GenBank/DDBJ databases">
        <authorList>
            <person name="Amaro Gonzalez C."/>
        </authorList>
    </citation>
    <scope>NUCLEOTIDE SEQUENCE</scope>
</reference>
<proteinExistence type="predicted"/>
<reference evidence="2" key="2">
    <citation type="journal article" date="2015" name="Fish Shellfish Immunol.">
        <title>Early steps in the European eel (Anguilla anguilla)-Vibrio vulnificus interaction in the gills: Role of the RtxA13 toxin.</title>
        <authorList>
            <person name="Callol A."/>
            <person name="Pajuelo D."/>
            <person name="Ebbesson L."/>
            <person name="Teles M."/>
            <person name="MacKenzie S."/>
            <person name="Amaro C."/>
        </authorList>
    </citation>
    <scope>NUCLEOTIDE SEQUENCE</scope>
</reference>
<protein>
    <submittedName>
        <fullName evidence="2">Uncharacterized protein</fullName>
    </submittedName>
</protein>
<accession>A0A0E9UTV5</accession>